<keyword evidence="2" id="KW-0472">Membrane</keyword>
<dbReference type="EMBL" id="NCKV01001575">
    <property type="protein sequence ID" value="RWS28115.1"/>
    <property type="molecule type" value="Genomic_DNA"/>
</dbReference>
<evidence type="ECO:0000256" key="1">
    <source>
        <dbReference type="SAM" id="MobiDB-lite"/>
    </source>
</evidence>
<evidence type="ECO:0000313" key="4">
    <source>
        <dbReference type="Proteomes" id="UP000288716"/>
    </source>
</evidence>
<protein>
    <submittedName>
        <fullName evidence="3">Uncharacterized protein</fullName>
    </submittedName>
</protein>
<keyword evidence="4" id="KW-1185">Reference proteome</keyword>
<evidence type="ECO:0000256" key="2">
    <source>
        <dbReference type="SAM" id="Phobius"/>
    </source>
</evidence>
<dbReference type="Proteomes" id="UP000288716">
    <property type="component" value="Unassembled WGS sequence"/>
</dbReference>
<feature type="region of interest" description="Disordered" evidence="1">
    <location>
        <begin position="1"/>
        <end position="21"/>
    </location>
</feature>
<feature type="transmembrane region" description="Helical" evidence="2">
    <location>
        <begin position="47"/>
        <end position="65"/>
    </location>
</feature>
<comment type="caution">
    <text evidence="3">The sequence shown here is derived from an EMBL/GenBank/DDBJ whole genome shotgun (WGS) entry which is preliminary data.</text>
</comment>
<name>A0A443SKU9_9ACAR</name>
<keyword evidence="2" id="KW-0812">Transmembrane</keyword>
<keyword evidence="2" id="KW-1133">Transmembrane helix</keyword>
<dbReference type="VEuPathDB" id="VectorBase:LDEU003925"/>
<accession>A0A443SKU9</accession>
<evidence type="ECO:0000313" key="3">
    <source>
        <dbReference type="EMBL" id="RWS28115.1"/>
    </source>
</evidence>
<sequence length="75" mass="8395">MDWSVSQSSESRRCEQNATSSSLISLSPICCFVCSQCLSHFSKSFNAIGLWVCIFAYSLPYEISFSRKVSALKKL</sequence>
<proteinExistence type="predicted"/>
<dbReference type="AlphaFoldDB" id="A0A443SKU9"/>
<gene>
    <name evidence="3" type="ORF">B4U80_00124</name>
</gene>
<organism evidence="3 4">
    <name type="scientific">Leptotrombidium deliense</name>
    <dbReference type="NCBI Taxonomy" id="299467"/>
    <lineage>
        <taxon>Eukaryota</taxon>
        <taxon>Metazoa</taxon>
        <taxon>Ecdysozoa</taxon>
        <taxon>Arthropoda</taxon>
        <taxon>Chelicerata</taxon>
        <taxon>Arachnida</taxon>
        <taxon>Acari</taxon>
        <taxon>Acariformes</taxon>
        <taxon>Trombidiformes</taxon>
        <taxon>Prostigmata</taxon>
        <taxon>Anystina</taxon>
        <taxon>Parasitengona</taxon>
        <taxon>Trombiculoidea</taxon>
        <taxon>Trombiculidae</taxon>
        <taxon>Leptotrombidium</taxon>
    </lineage>
</organism>
<reference evidence="3 4" key="1">
    <citation type="journal article" date="2018" name="Gigascience">
        <title>Genomes of trombidid mites reveal novel predicted allergens and laterally-transferred genes associated with secondary metabolism.</title>
        <authorList>
            <person name="Dong X."/>
            <person name="Chaisiri K."/>
            <person name="Xia D."/>
            <person name="Armstrong S.D."/>
            <person name="Fang Y."/>
            <person name="Donnelly M.J."/>
            <person name="Kadowaki T."/>
            <person name="McGarry J.W."/>
            <person name="Darby A.C."/>
            <person name="Makepeace B.L."/>
        </authorList>
    </citation>
    <scope>NUCLEOTIDE SEQUENCE [LARGE SCALE GENOMIC DNA]</scope>
    <source>
        <strain evidence="3">UoL-UT</strain>
    </source>
</reference>